<dbReference type="InterPro" id="IPR000639">
    <property type="entry name" value="Epox_hydrolase-like"/>
</dbReference>
<evidence type="ECO:0000256" key="6">
    <source>
        <dbReference type="PIRNR" id="PIRNR001112"/>
    </source>
</evidence>
<organism evidence="10">
    <name type="scientific">Diabrotica virgifera virgifera</name>
    <name type="common">western corn rootworm</name>
    <dbReference type="NCBI Taxonomy" id="50390"/>
    <lineage>
        <taxon>Eukaryota</taxon>
        <taxon>Metazoa</taxon>
        <taxon>Ecdysozoa</taxon>
        <taxon>Arthropoda</taxon>
        <taxon>Hexapoda</taxon>
        <taxon>Insecta</taxon>
        <taxon>Pterygota</taxon>
        <taxon>Neoptera</taxon>
        <taxon>Endopterygota</taxon>
        <taxon>Coleoptera</taxon>
        <taxon>Polyphaga</taxon>
        <taxon>Cucujiformia</taxon>
        <taxon>Chrysomeloidea</taxon>
        <taxon>Chrysomelidae</taxon>
        <taxon>Galerucinae</taxon>
        <taxon>Diabroticina</taxon>
        <taxon>Diabroticites</taxon>
        <taxon>Diabrotica</taxon>
    </lineage>
</organism>
<evidence type="ECO:0000256" key="2">
    <source>
        <dbReference type="ARBA" id="ARBA00004111"/>
    </source>
</evidence>
<keyword evidence="8" id="KW-0812">Transmembrane</keyword>
<dbReference type="PRINTS" id="PR00412">
    <property type="entry name" value="EPOXHYDRLASE"/>
</dbReference>
<feature type="transmembrane region" description="Helical" evidence="8">
    <location>
        <begin position="9"/>
        <end position="29"/>
    </location>
</feature>
<keyword evidence="8" id="KW-1133">Transmembrane helix</keyword>
<feature type="domain" description="Epoxide hydrolase N-terminal" evidence="9">
    <location>
        <begin position="54"/>
        <end position="163"/>
    </location>
</feature>
<evidence type="ECO:0000259" key="9">
    <source>
        <dbReference type="Pfam" id="PF06441"/>
    </source>
</evidence>
<evidence type="ECO:0000256" key="4">
    <source>
        <dbReference type="ARBA" id="ARBA00022797"/>
    </source>
</evidence>
<comment type="subcellular location">
    <subcellularLocation>
        <location evidence="6">Endoplasmic reticulum membrane</location>
    </subcellularLocation>
    <subcellularLocation>
        <location evidence="2">Microsome membrane</location>
        <topology evidence="2">Single-pass membrane protein</topology>
    </subcellularLocation>
</comment>
<evidence type="ECO:0000256" key="5">
    <source>
        <dbReference type="ARBA" id="ARBA00022801"/>
    </source>
</evidence>
<dbReference type="Gene3D" id="3.40.50.1820">
    <property type="entry name" value="alpha/beta hydrolase"/>
    <property type="match status" value="1"/>
</dbReference>
<reference evidence="10" key="1">
    <citation type="submission" date="2025-08" db="UniProtKB">
        <authorList>
            <consortium name="RefSeq"/>
        </authorList>
    </citation>
    <scope>IDENTIFICATION</scope>
    <source>
        <tissue evidence="10">Whole insect</tissue>
    </source>
</reference>
<dbReference type="InParanoid" id="A0A6P7G876"/>
<keyword evidence="4 6" id="KW-0058">Aromatic hydrocarbons catabolism</keyword>
<comment type="similarity">
    <text evidence="3 6">Belongs to the peptidase S33 family.</text>
</comment>
<dbReference type="EC" id="3.3.2.9" evidence="6"/>
<dbReference type="PANTHER" id="PTHR21661">
    <property type="entry name" value="EPOXIDE HYDROLASE 1-RELATED"/>
    <property type="match status" value="1"/>
</dbReference>
<dbReference type="FunCoup" id="A0A6P7G876">
    <property type="interactions" value="274"/>
</dbReference>
<name>A0A6P7G876_DIAVI</name>
<protein>
    <recommendedName>
        <fullName evidence="6">Epoxide hydrolase</fullName>
        <ecNumber evidence="6">3.3.2.9</ecNumber>
    </recommendedName>
</protein>
<comment type="catalytic activity">
    <reaction evidence="1 6">
        <text>1-(4-methoxyphenyl)-N-methyl-N-[(3-methyloxetan-3-yl)methyl]methanamine + H2O = 2-{[(4-methoxybenzyl)(methyl)amino]methyl}-2-methylpropane-1,3-diol</text>
        <dbReference type="Rhea" id="RHEA:55764"/>
        <dbReference type="ChEBI" id="CHEBI:15377"/>
        <dbReference type="ChEBI" id="CHEBI:139161"/>
        <dbReference type="ChEBI" id="CHEBI:139164"/>
        <dbReference type="EC" id="3.3.2.9"/>
    </reaction>
</comment>
<feature type="active site" description="Proton donor" evidence="7">
    <location>
        <position position="375"/>
    </location>
</feature>
<dbReference type="SUPFAM" id="SSF53474">
    <property type="entry name" value="alpha/beta-Hydrolases"/>
    <property type="match status" value="1"/>
</dbReference>
<comment type="function">
    <text evidence="6">Catalyzes juvenile hormone hydrolysis.</text>
</comment>
<dbReference type="RefSeq" id="XP_028145259.1">
    <property type="nucleotide sequence ID" value="XM_028289458.1"/>
</dbReference>
<evidence type="ECO:0000256" key="8">
    <source>
        <dbReference type="SAM" id="Phobius"/>
    </source>
</evidence>
<dbReference type="Pfam" id="PF06441">
    <property type="entry name" value="EHN"/>
    <property type="match status" value="1"/>
</dbReference>
<dbReference type="InterPro" id="IPR016292">
    <property type="entry name" value="Epoxide_hydrolase"/>
</dbReference>
<comment type="catalytic activity">
    <reaction evidence="6">
        <text>cis-stilbene oxide + H2O = (1R,2R)-hydrobenzoin</text>
        <dbReference type="Rhea" id="RHEA:23900"/>
        <dbReference type="ChEBI" id="CHEBI:15377"/>
        <dbReference type="ChEBI" id="CHEBI:50004"/>
        <dbReference type="ChEBI" id="CHEBI:50014"/>
        <dbReference type="EC" id="3.3.2.9"/>
    </reaction>
</comment>
<sequence length="461" mass="52522">MGAVSCGQVLSALILVASIAIFLGIRAFLAPPPIPELGEKWWKASKPAELDTSVRPFKIQISEEDLQDLKDRLNRTVPLQSPLEDVKQHYGINTNTLKPILEFWKTKYDWRKREEFFNQYPQFKTNIQGLDIHFIHVRPSETKGVKVLPMLMLHGWPGSVREFYEIIPMLTKPEKERDFVFELIIPSVPGYGFSEGAEVVGLNCAEIAIIMKNLMDRLGFKQYYLQGGDWGAAIAADLAILFPEKVIGIHSNLCFVNTPMSNFKYFLSGFIPYLFVDEGKEHLVSPVWDKIEFLMLEFGYTHIQSTKPDTIGVALRDSPVGLAAYLLEKFTTWTNAAYKDLDSGGLTKKFTMEQLIDNVMIYWITRSSTTAMRLYAESVNRKHLATNMEGIPVQPPSGCSRFEKEILWFPESVLTERFVNMVHISTHRDGGHFAAFEVPDVLAKDILQFTEIVERIIKEKS</sequence>
<evidence type="ECO:0000256" key="7">
    <source>
        <dbReference type="PIRSR" id="PIRSR001112-1"/>
    </source>
</evidence>
<dbReference type="OrthoDB" id="7130006at2759"/>
<keyword evidence="6" id="KW-0256">Endoplasmic reticulum</keyword>
<dbReference type="GO" id="GO:0033961">
    <property type="term" value="F:cis-stilbene-oxide hydrolase activity"/>
    <property type="evidence" value="ECO:0007669"/>
    <property type="project" value="UniProtKB-UniRule"/>
</dbReference>
<feature type="active site" description="Nucleophile" evidence="7">
    <location>
        <position position="229"/>
    </location>
</feature>
<dbReference type="InterPro" id="IPR010497">
    <property type="entry name" value="Epoxide_hydro_N"/>
</dbReference>
<dbReference type="KEGG" id="dvv:114338837"/>
<evidence type="ECO:0000313" key="10">
    <source>
        <dbReference type="RefSeq" id="XP_028145259.1"/>
    </source>
</evidence>
<gene>
    <name evidence="10" type="primary">LOC114338837</name>
</gene>
<keyword evidence="5 6" id="KW-0378">Hydrolase</keyword>
<feature type="active site" description="Proton acceptor" evidence="7">
    <location>
        <position position="432"/>
    </location>
</feature>
<dbReference type="PANTHER" id="PTHR21661:SF35">
    <property type="entry name" value="EPOXIDE HYDROLASE"/>
    <property type="match status" value="1"/>
</dbReference>
<dbReference type="PIRSF" id="PIRSF001112">
    <property type="entry name" value="Epoxide_hydrolase"/>
    <property type="match status" value="1"/>
</dbReference>
<evidence type="ECO:0000256" key="3">
    <source>
        <dbReference type="ARBA" id="ARBA00010088"/>
    </source>
</evidence>
<dbReference type="AlphaFoldDB" id="A0A6P7G876"/>
<dbReference type="GO" id="GO:0005789">
    <property type="term" value="C:endoplasmic reticulum membrane"/>
    <property type="evidence" value="ECO:0007669"/>
    <property type="project" value="UniProtKB-SubCell"/>
</dbReference>
<accession>A0A6P7G876</accession>
<keyword evidence="6 8" id="KW-0472">Membrane</keyword>
<proteinExistence type="inferred from homology"/>
<dbReference type="GO" id="GO:0097176">
    <property type="term" value="P:epoxide metabolic process"/>
    <property type="evidence" value="ECO:0007669"/>
    <property type="project" value="TreeGrafter"/>
</dbReference>
<dbReference type="InterPro" id="IPR029058">
    <property type="entry name" value="AB_hydrolase_fold"/>
</dbReference>
<evidence type="ECO:0000256" key="1">
    <source>
        <dbReference type="ARBA" id="ARBA00000221"/>
    </source>
</evidence>